<dbReference type="EMBL" id="CP011213">
    <property type="protein sequence ID" value="AKM82708.1"/>
    <property type="molecule type" value="Genomic_DNA"/>
</dbReference>
<evidence type="ECO:0000313" key="4">
    <source>
        <dbReference type="Proteomes" id="UP000035648"/>
    </source>
</evidence>
<proteinExistence type="inferred from homology"/>
<comment type="similarity">
    <text evidence="1">Belongs to the AHA1 family.</text>
</comment>
<evidence type="ECO:0000256" key="1">
    <source>
        <dbReference type="ARBA" id="ARBA00006817"/>
    </source>
</evidence>
<gene>
    <name evidence="3" type="ORF">UT28_C0001G0931</name>
</gene>
<sequence>MEKTKITTEPDKLKIVIERVLNAPRELVWKAFNDPELIVQWWGLRDQTTVIEKMEVKPGGEWRFISHNPDGSKDIFYGEYKEIKPPYLVSQTFNYEPIGLGHESLDTVDLSEMDGKTKLKTTSVFKTLDDLNGMIGSGMEKGVNESYERLDDLLEKMKAE</sequence>
<dbReference type="SUPFAM" id="SSF55961">
    <property type="entry name" value="Bet v1-like"/>
    <property type="match status" value="1"/>
</dbReference>
<reference evidence="3 4" key="1">
    <citation type="journal article" date="2015" name="Nature">
        <title>rRNA introns, odd ribosomes, and small enigmatic genomes across a large radiation of phyla.</title>
        <authorList>
            <person name="Brown C.T."/>
            <person name="Hug L.A."/>
            <person name="Thomas B.C."/>
            <person name="Sharon I."/>
            <person name="Castelle C.J."/>
            <person name="Singh A."/>
            <person name="Wilkins M.J."/>
            <person name="Williams K.H."/>
            <person name="Banfield J.F."/>
        </authorList>
    </citation>
    <scope>NUCLEOTIDE SEQUENCE [LARGE SCALE GENOMIC DNA]</scope>
</reference>
<accession>A0A0G4B5P8</accession>
<dbReference type="CDD" id="cd07826">
    <property type="entry name" value="SRPBCC_CalC_Aha1-like_9"/>
    <property type="match status" value="1"/>
</dbReference>
<dbReference type="Gene3D" id="3.30.530.20">
    <property type="match status" value="1"/>
</dbReference>
<dbReference type="STRING" id="1618337.UT28_C0001G0931"/>
<evidence type="ECO:0000259" key="2">
    <source>
        <dbReference type="Pfam" id="PF08327"/>
    </source>
</evidence>
<name>A0A0G4B5P8_9BACT</name>
<protein>
    <recommendedName>
        <fullName evidence="2">Activator of Hsp90 ATPase homologue 1/2-like C-terminal domain-containing protein</fullName>
    </recommendedName>
</protein>
<feature type="domain" description="Activator of Hsp90 ATPase homologue 1/2-like C-terminal" evidence="2">
    <location>
        <begin position="22"/>
        <end position="155"/>
    </location>
</feature>
<dbReference type="Proteomes" id="UP000035648">
    <property type="component" value="Chromosome"/>
</dbReference>
<dbReference type="AlphaFoldDB" id="A0A0G4B5P8"/>
<dbReference type="InterPro" id="IPR023393">
    <property type="entry name" value="START-like_dom_sf"/>
</dbReference>
<organism evidence="3 4">
    <name type="scientific">Berkelbacteria bacterium GW2011_GWE1_39_12</name>
    <dbReference type="NCBI Taxonomy" id="1618337"/>
    <lineage>
        <taxon>Bacteria</taxon>
        <taxon>Candidatus Berkelbacteria</taxon>
    </lineage>
</organism>
<dbReference type="KEGG" id="bbgw:UT28_C0001G0931"/>
<evidence type="ECO:0000313" key="3">
    <source>
        <dbReference type="EMBL" id="AKM82708.1"/>
    </source>
</evidence>
<dbReference type="InterPro" id="IPR013538">
    <property type="entry name" value="ASHA1/2-like_C"/>
</dbReference>
<dbReference type="Pfam" id="PF08327">
    <property type="entry name" value="AHSA1"/>
    <property type="match status" value="1"/>
</dbReference>